<evidence type="ECO:0000256" key="1">
    <source>
        <dbReference type="SAM" id="SignalP"/>
    </source>
</evidence>
<name>A0A552U9G8_9SPHN</name>
<dbReference type="AlphaFoldDB" id="A0A552U9G8"/>
<organism evidence="3 4">
    <name type="scientific">Glacieibacterium frigidum</name>
    <dbReference type="NCBI Taxonomy" id="2593303"/>
    <lineage>
        <taxon>Bacteria</taxon>
        <taxon>Pseudomonadati</taxon>
        <taxon>Pseudomonadota</taxon>
        <taxon>Alphaproteobacteria</taxon>
        <taxon>Sphingomonadales</taxon>
        <taxon>Sphingosinicellaceae</taxon>
        <taxon>Glacieibacterium</taxon>
    </lineage>
</organism>
<dbReference type="EMBL" id="VJWA01000002">
    <property type="protein sequence ID" value="TRW14855.1"/>
    <property type="molecule type" value="Genomic_DNA"/>
</dbReference>
<evidence type="ECO:0000313" key="3">
    <source>
        <dbReference type="EMBL" id="TRW14855.1"/>
    </source>
</evidence>
<proteinExistence type="predicted"/>
<reference evidence="3 4" key="1">
    <citation type="submission" date="2019-07" db="EMBL/GenBank/DDBJ databases">
        <title>Novel species isolated from glacier.</title>
        <authorList>
            <person name="Liu Q."/>
            <person name="Xin Y.-H."/>
        </authorList>
    </citation>
    <scope>NUCLEOTIDE SEQUENCE [LARGE SCALE GENOMIC DNA]</scope>
    <source>
        <strain evidence="3 4">LB1R16</strain>
    </source>
</reference>
<sequence>MAGRGFIGLIAAALALSGSAAAVDRHEGVATCSGSTCHGRQLATGKTVRQNELLTWQDETSIAGVHSRAWRVLLQPRAKAIAARLNIGAPETAAECVSCHGDATPHRGARFRMDDGVGCEVCHGGSTRWVASHIRVGVSHADNVRAGMTPVNDVRTRAGVCLDCHFGSSKPGQFVTHRVMAAGHPRVAFELDLFTALQRHHDEDADYVQRKGRAGGVKTWAVGQALALERALTLFQGRGMAGSFPEFYFFDCRSCHRTFSDDPAAKLAIRNNPARPFMLGNVVFNDENLIMLGAAARAVDPALAARLDVQAKAFHAALGQDRAGALKATAALAATARALAARFAASSFSRAQTLAMLRDVTSGAAAAAATDYQGGVQAVMAAETLLAAMVADGQVGQAQARAARPDIDRAYAAVRDANAYRANDFRAAMARVGGVGR</sequence>
<dbReference type="SUPFAM" id="SSF48695">
    <property type="entry name" value="Multiheme cytochromes"/>
    <property type="match status" value="1"/>
</dbReference>
<dbReference type="Gene3D" id="1.10.1130.10">
    <property type="entry name" value="Flavocytochrome C3, Chain A"/>
    <property type="match status" value="1"/>
</dbReference>
<dbReference type="Pfam" id="PF13435">
    <property type="entry name" value="Cytochrome_C554"/>
    <property type="match status" value="1"/>
</dbReference>
<dbReference type="Proteomes" id="UP000317894">
    <property type="component" value="Unassembled WGS sequence"/>
</dbReference>
<dbReference type="OrthoDB" id="257578at2"/>
<evidence type="ECO:0000313" key="4">
    <source>
        <dbReference type="Proteomes" id="UP000317894"/>
    </source>
</evidence>
<comment type="caution">
    <text evidence="3">The sequence shown here is derived from an EMBL/GenBank/DDBJ whole genome shotgun (WGS) entry which is preliminary data.</text>
</comment>
<accession>A0A552U9G8</accession>
<gene>
    <name evidence="3" type="ORF">FMM06_14365</name>
</gene>
<feature type="signal peptide" evidence="1">
    <location>
        <begin position="1"/>
        <end position="22"/>
    </location>
</feature>
<dbReference type="InterPro" id="IPR036280">
    <property type="entry name" value="Multihaem_cyt_sf"/>
</dbReference>
<protein>
    <recommendedName>
        <fullName evidence="2">Cytochrome c-552/4 domain-containing protein</fullName>
    </recommendedName>
</protein>
<keyword evidence="1" id="KW-0732">Signal</keyword>
<keyword evidence="4" id="KW-1185">Reference proteome</keyword>
<dbReference type="InterPro" id="IPR023155">
    <property type="entry name" value="Cyt_c-552/4"/>
</dbReference>
<feature type="chain" id="PRO_5021831907" description="Cytochrome c-552/4 domain-containing protein" evidence="1">
    <location>
        <begin position="23"/>
        <end position="437"/>
    </location>
</feature>
<feature type="domain" description="Cytochrome c-552/4" evidence="2">
    <location>
        <begin position="65"/>
        <end position="124"/>
    </location>
</feature>
<dbReference type="RefSeq" id="WP_144335025.1">
    <property type="nucleotide sequence ID" value="NZ_VJWA01000002.1"/>
</dbReference>
<evidence type="ECO:0000259" key="2">
    <source>
        <dbReference type="Pfam" id="PF13435"/>
    </source>
</evidence>